<proteinExistence type="predicted"/>
<dbReference type="EMBL" id="CABL01000002">
    <property type="protein sequence ID" value="CBH74526.1"/>
    <property type="molecule type" value="Genomic_DNA"/>
</dbReference>
<name>E6PDJ1_9ZZZZ</name>
<sequence>MAIQEIAFIMYPVRDMQASLAFYRDTIGLEPSGLASDAWTEFDIAGTTFGIGAFAQVGTPGSAGALALEIDDLPAMRARLLAQGIEVSEPFETPICWISQLHDPDGNTITLHQRKAT</sequence>
<dbReference type="AlphaFoldDB" id="E6PDJ1"/>
<protein>
    <submittedName>
        <fullName evidence="2">Putative Glyoxalase/bleomycin resistance protein/dioxygenase</fullName>
    </submittedName>
</protein>
<dbReference type="GO" id="GO:0051213">
    <property type="term" value="F:dioxygenase activity"/>
    <property type="evidence" value="ECO:0007669"/>
    <property type="project" value="UniProtKB-KW"/>
</dbReference>
<dbReference type="InterPro" id="IPR037523">
    <property type="entry name" value="VOC_core"/>
</dbReference>
<reference evidence="2" key="1">
    <citation type="submission" date="2009-10" db="EMBL/GenBank/DDBJ databases">
        <title>Diversity of trophic interactions inside an arsenic-rich microbial ecosystem.</title>
        <authorList>
            <person name="Bertin P.N."/>
            <person name="Heinrich-Salmeron A."/>
            <person name="Pelletier E."/>
            <person name="Goulhen-Chollet F."/>
            <person name="Arsene-Ploetze F."/>
            <person name="Gallien S."/>
            <person name="Calteau A."/>
            <person name="Vallenet D."/>
            <person name="Casiot C."/>
            <person name="Chane-Woon-Ming B."/>
            <person name="Giloteaux L."/>
            <person name="Barakat M."/>
            <person name="Bonnefoy V."/>
            <person name="Bruneel O."/>
            <person name="Chandler M."/>
            <person name="Cleiss J."/>
            <person name="Duran R."/>
            <person name="Elbaz-Poulichet F."/>
            <person name="Fonknechten N."/>
            <person name="Lauga B."/>
            <person name="Mornico D."/>
            <person name="Ortet P."/>
            <person name="Schaeffer C."/>
            <person name="Siguier P."/>
            <person name="Alexander Thil Smith A."/>
            <person name="Van Dorsselaer A."/>
            <person name="Weissenbach J."/>
            <person name="Medigue C."/>
            <person name="Le Paslier D."/>
        </authorList>
    </citation>
    <scope>NUCLEOTIDE SEQUENCE</scope>
</reference>
<keyword evidence="2" id="KW-0223">Dioxygenase</keyword>
<dbReference type="Gene3D" id="3.10.180.10">
    <property type="entry name" value="2,3-Dihydroxybiphenyl 1,2-Dioxygenase, domain 1"/>
    <property type="match status" value="1"/>
</dbReference>
<accession>E6PDJ1</accession>
<dbReference type="InterPro" id="IPR004360">
    <property type="entry name" value="Glyas_Fos-R_dOase_dom"/>
</dbReference>
<dbReference type="SUPFAM" id="SSF54593">
    <property type="entry name" value="Glyoxalase/Bleomycin resistance protein/Dihydroxybiphenyl dioxygenase"/>
    <property type="match status" value="1"/>
</dbReference>
<evidence type="ECO:0000259" key="1">
    <source>
        <dbReference type="PROSITE" id="PS51819"/>
    </source>
</evidence>
<comment type="caution">
    <text evidence="2">The sequence shown here is derived from an EMBL/GenBank/DDBJ whole genome shotgun (WGS) entry which is preliminary data.</text>
</comment>
<gene>
    <name evidence="2" type="ORF">CARN1_1628</name>
</gene>
<feature type="domain" description="VOC" evidence="1">
    <location>
        <begin position="5"/>
        <end position="114"/>
    </location>
</feature>
<dbReference type="InterPro" id="IPR029068">
    <property type="entry name" value="Glyas_Bleomycin-R_OHBP_Dase"/>
</dbReference>
<keyword evidence="2" id="KW-0560">Oxidoreductase</keyword>
<evidence type="ECO:0000313" key="2">
    <source>
        <dbReference type="EMBL" id="CBH74526.1"/>
    </source>
</evidence>
<dbReference type="Pfam" id="PF00903">
    <property type="entry name" value="Glyoxalase"/>
    <property type="match status" value="1"/>
</dbReference>
<dbReference type="PROSITE" id="PS51819">
    <property type="entry name" value="VOC"/>
    <property type="match status" value="1"/>
</dbReference>
<organism evidence="2">
    <name type="scientific">mine drainage metagenome</name>
    <dbReference type="NCBI Taxonomy" id="410659"/>
    <lineage>
        <taxon>unclassified sequences</taxon>
        <taxon>metagenomes</taxon>
        <taxon>ecological metagenomes</taxon>
    </lineage>
</organism>